<evidence type="ECO:0000313" key="13">
    <source>
        <dbReference type="Proteomes" id="UP000682892"/>
    </source>
</evidence>
<dbReference type="SMART" id="SM00365">
    <property type="entry name" value="LRR_SD22"/>
    <property type="match status" value="5"/>
</dbReference>
<evidence type="ECO:0000313" key="12">
    <source>
        <dbReference type="EMBL" id="EAT45480.1"/>
    </source>
</evidence>
<reference evidence="12" key="1">
    <citation type="submission" date="2005-10" db="EMBL/GenBank/DDBJ databases">
        <authorList>
            <person name="Loftus B.J."/>
            <person name="Nene V.M."/>
            <person name="Hannick L.I."/>
            <person name="Bidwell S."/>
            <person name="Haas B."/>
            <person name="Amedeo P."/>
            <person name="Orvis J."/>
            <person name="Wortman J.R."/>
            <person name="White O.R."/>
            <person name="Salzberg S."/>
            <person name="Shumway M."/>
            <person name="Koo H."/>
            <person name="Zhao Y."/>
            <person name="Holmes M."/>
            <person name="Miller J."/>
            <person name="Schatz M."/>
            <person name="Pop M."/>
            <person name="Pai G."/>
            <person name="Utterback T."/>
            <person name="Rogers Y.-H."/>
            <person name="Kravitz S."/>
            <person name="Fraser C.M."/>
        </authorList>
    </citation>
    <scope>NUCLEOTIDE SEQUENCE</scope>
    <source>
        <strain evidence="12">Liverpool</strain>
    </source>
</reference>
<dbReference type="Proteomes" id="UP000682892">
    <property type="component" value="Chromosome 1"/>
</dbReference>
<dbReference type="GO" id="GO:0045504">
    <property type="term" value="F:dynein heavy chain binding"/>
    <property type="evidence" value="ECO:0007669"/>
    <property type="project" value="TreeGrafter"/>
</dbReference>
<dbReference type="Pfam" id="PF12799">
    <property type="entry name" value="LRR_4"/>
    <property type="match status" value="2"/>
</dbReference>
<keyword evidence="4" id="KW-0493">Microtubule</keyword>
<dbReference type="PANTHER" id="PTHR15454:SF73">
    <property type="entry name" value="DYNEIN AXONEMAL LIGHT CHAIN 1"/>
    <property type="match status" value="1"/>
</dbReference>
<dbReference type="InterPro" id="IPR032675">
    <property type="entry name" value="LRR_dom_sf"/>
</dbReference>
<evidence type="ECO:0000256" key="7">
    <source>
        <dbReference type="ARBA" id="ARBA00023175"/>
    </source>
</evidence>
<proteinExistence type="inferred from homology"/>
<keyword evidence="8" id="KW-0206">Cytoskeleton</keyword>
<protein>
    <recommendedName>
        <fullName evidence="11">Dynein axonemal light chain 1</fullName>
    </recommendedName>
</protein>
<keyword evidence="9" id="KW-0966">Cell projection</keyword>
<evidence type="ECO:0000256" key="1">
    <source>
        <dbReference type="ARBA" id="ARBA00004430"/>
    </source>
</evidence>
<dbReference type="PROSITE" id="PS51450">
    <property type="entry name" value="LRR"/>
    <property type="match status" value="3"/>
</dbReference>
<gene>
    <name evidence="12" type="ORF">AaeL_AAEL003217</name>
</gene>
<comment type="similarity">
    <text evidence="10">Belongs to the dynein light chain LC1-type family.</text>
</comment>
<evidence type="ECO:0000256" key="11">
    <source>
        <dbReference type="ARBA" id="ARBA00049760"/>
    </source>
</evidence>
<dbReference type="InterPro" id="IPR001611">
    <property type="entry name" value="Leu-rich_rpt"/>
</dbReference>
<sequence>MARATTIKEALQRWSTERAGEDPTTAKDIQLQFQWPPIEKMDGTLSTLVECEKLSLSSNMIDKIVGLNGMKNLRILSLGRNYIKTLTGLEVVGETLEELWVSYNLIDKLKGVENLKRLKVLYIGNNSIREWGEFNKLQAVPTLEELLFVGNPLVENIDGVAYQREVLKRLPFLKKLDGEALLADED</sequence>
<evidence type="ECO:0000256" key="9">
    <source>
        <dbReference type="ARBA" id="ARBA00023273"/>
    </source>
</evidence>
<dbReference type="FunFam" id="3.80.10.10:FF:000049">
    <property type="entry name" value="Dynein light chain 1"/>
    <property type="match status" value="1"/>
</dbReference>
<keyword evidence="5" id="KW-0677">Repeat</keyword>
<name>A0A1S4F426_AEDAE</name>
<reference evidence="12" key="2">
    <citation type="journal article" date="2007" name="Science">
        <title>Genome sequence of Aedes aegypti, a major arbovirus vector.</title>
        <authorList>
            <person name="Nene V."/>
            <person name="Wortman J.R."/>
            <person name="Lawson D."/>
            <person name="Haas B."/>
            <person name="Kodira C."/>
            <person name="Tu Z.J."/>
            <person name="Loftus B."/>
            <person name="Xi Z."/>
            <person name="Megy K."/>
            <person name="Grabherr M."/>
            <person name="Ren Q."/>
            <person name="Zdobnov E.M."/>
            <person name="Lobo N.F."/>
            <person name="Campbell K.S."/>
            <person name="Brown S.E."/>
            <person name="Bonaldo M.F."/>
            <person name="Zhu J."/>
            <person name="Sinkins S.P."/>
            <person name="Hogenkamp D.G."/>
            <person name="Amedeo P."/>
            <person name="Arensburger P."/>
            <person name="Atkinson P.W."/>
            <person name="Bidwell S."/>
            <person name="Biedler J."/>
            <person name="Birney E."/>
            <person name="Bruggner R.V."/>
            <person name="Costas J."/>
            <person name="Coy M.R."/>
            <person name="Crabtree J."/>
            <person name="Crawford M."/>
            <person name="Debruyn B."/>
            <person name="Decaprio D."/>
            <person name="Eiglmeier K."/>
            <person name="Eisenstadt E."/>
            <person name="El-Dorry H."/>
            <person name="Gelbart W.M."/>
            <person name="Gomes S.L."/>
            <person name="Hammond M."/>
            <person name="Hannick L.I."/>
            <person name="Hogan J.R."/>
            <person name="Holmes M.H."/>
            <person name="Jaffe D."/>
            <person name="Johnston J.S."/>
            <person name="Kennedy R.C."/>
            <person name="Koo H."/>
            <person name="Kravitz S."/>
            <person name="Kriventseva E.V."/>
            <person name="Kulp D."/>
            <person name="Labutti K."/>
            <person name="Lee E."/>
            <person name="Li S."/>
            <person name="Lovin D.D."/>
            <person name="Mao C."/>
            <person name="Mauceli E."/>
            <person name="Menck C.F."/>
            <person name="Miller J.R."/>
            <person name="Montgomery P."/>
            <person name="Mori A."/>
            <person name="Nascimento A.L."/>
            <person name="Naveira H.F."/>
            <person name="Nusbaum C."/>
            <person name="O'leary S."/>
            <person name="Orvis J."/>
            <person name="Pertea M."/>
            <person name="Quesneville H."/>
            <person name="Reidenbach K.R."/>
            <person name="Rogers Y.H."/>
            <person name="Roth C.W."/>
            <person name="Schneider J.R."/>
            <person name="Schatz M."/>
            <person name="Shumway M."/>
            <person name="Stanke M."/>
            <person name="Stinson E.O."/>
            <person name="Tubio J.M."/>
            <person name="Vanzee J.P."/>
            <person name="Verjovski-Almeida S."/>
            <person name="Werner D."/>
            <person name="White O."/>
            <person name="Wyder S."/>
            <person name="Zeng Q."/>
            <person name="Zhao Q."/>
            <person name="Zhao Y."/>
            <person name="Hill C.A."/>
            <person name="Raikhel A.S."/>
            <person name="Soares M.B."/>
            <person name="Knudson D.L."/>
            <person name="Lee N.H."/>
            <person name="Galagan J."/>
            <person name="Salzberg S.L."/>
            <person name="Paulsen I.T."/>
            <person name="Dimopoulos G."/>
            <person name="Collins F.H."/>
            <person name="Birren B."/>
            <person name="Fraser-Liggett C.M."/>
            <person name="Severson D.W."/>
        </authorList>
    </citation>
    <scope>NUCLEOTIDE SEQUENCE [LARGE SCALE GENOMIC DNA]</scope>
    <source>
        <strain evidence="12">Liverpool</strain>
    </source>
</reference>
<dbReference type="GO" id="GO:0005874">
    <property type="term" value="C:microtubule"/>
    <property type="evidence" value="ECO:0007669"/>
    <property type="project" value="UniProtKB-KW"/>
</dbReference>
<evidence type="ECO:0000256" key="2">
    <source>
        <dbReference type="ARBA" id="ARBA00022490"/>
    </source>
</evidence>
<organism evidence="12 13">
    <name type="scientific">Aedes aegypti</name>
    <name type="common">Yellowfever mosquito</name>
    <name type="synonym">Culex aegypti</name>
    <dbReference type="NCBI Taxonomy" id="7159"/>
    <lineage>
        <taxon>Eukaryota</taxon>
        <taxon>Metazoa</taxon>
        <taxon>Ecdysozoa</taxon>
        <taxon>Arthropoda</taxon>
        <taxon>Hexapoda</taxon>
        <taxon>Insecta</taxon>
        <taxon>Pterygota</taxon>
        <taxon>Neoptera</taxon>
        <taxon>Endopterygota</taxon>
        <taxon>Diptera</taxon>
        <taxon>Nematocera</taxon>
        <taxon>Culicoidea</taxon>
        <taxon>Culicidae</taxon>
        <taxon>Culicinae</taxon>
        <taxon>Aedini</taxon>
        <taxon>Aedes</taxon>
        <taxon>Stegomyia</taxon>
    </lineage>
</organism>
<dbReference type="GO" id="GO:0036158">
    <property type="term" value="P:outer dynein arm assembly"/>
    <property type="evidence" value="ECO:0007669"/>
    <property type="project" value="TreeGrafter"/>
</dbReference>
<dbReference type="AlphaFoldDB" id="A0A1S4F426"/>
<evidence type="ECO:0000256" key="10">
    <source>
        <dbReference type="ARBA" id="ARBA00049659"/>
    </source>
</evidence>
<dbReference type="GO" id="GO:0030286">
    <property type="term" value="C:dynein complex"/>
    <property type="evidence" value="ECO:0007669"/>
    <property type="project" value="UniProtKB-KW"/>
</dbReference>
<evidence type="ECO:0000256" key="5">
    <source>
        <dbReference type="ARBA" id="ARBA00022737"/>
    </source>
</evidence>
<dbReference type="SUPFAM" id="SSF52058">
    <property type="entry name" value="L domain-like"/>
    <property type="match status" value="1"/>
</dbReference>
<dbReference type="InterPro" id="IPR025875">
    <property type="entry name" value="Leu-rich_rpt_4"/>
</dbReference>
<dbReference type="GO" id="GO:0005930">
    <property type="term" value="C:axoneme"/>
    <property type="evidence" value="ECO:0007669"/>
    <property type="project" value="UniProtKB-SubCell"/>
</dbReference>
<keyword evidence="2" id="KW-0963">Cytoplasm</keyword>
<dbReference type="HOGENOM" id="CLU_001570_5_2_1"/>
<dbReference type="GO" id="GO:0043014">
    <property type="term" value="F:alpha-tubulin binding"/>
    <property type="evidence" value="ECO:0007669"/>
    <property type="project" value="TreeGrafter"/>
</dbReference>
<dbReference type="OrthoDB" id="10033535at2759"/>
<evidence type="ECO:0000256" key="8">
    <source>
        <dbReference type="ARBA" id="ARBA00023212"/>
    </source>
</evidence>
<accession>A0A1S4F426</accession>
<evidence type="ECO:0000256" key="3">
    <source>
        <dbReference type="ARBA" id="ARBA00022614"/>
    </source>
</evidence>
<dbReference type="EMBL" id="CH477267">
    <property type="protein sequence ID" value="EAT45480.1"/>
    <property type="molecule type" value="Genomic_DNA"/>
</dbReference>
<reference evidence="12" key="3">
    <citation type="submission" date="2012-09" db="EMBL/GenBank/DDBJ databases">
        <authorList>
            <consortium name="VectorBase"/>
        </authorList>
    </citation>
    <scope>NUCLEOTIDE SEQUENCE</scope>
    <source>
        <strain evidence="12">Liverpool</strain>
    </source>
</reference>
<dbReference type="KEGG" id="aag:5577628"/>
<dbReference type="OMA" id="RWEDRTK"/>
<keyword evidence="6" id="KW-0243">Dynein</keyword>
<dbReference type="PANTHER" id="PTHR15454">
    <property type="entry name" value="NISCHARIN RELATED"/>
    <property type="match status" value="1"/>
</dbReference>
<dbReference type="Gene3D" id="3.80.10.10">
    <property type="entry name" value="Ribonuclease Inhibitor"/>
    <property type="match status" value="1"/>
</dbReference>
<keyword evidence="7" id="KW-0505">Motor protein</keyword>
<keyword evidence="3" id="KW-0433">Leucine-rich repeat</keyword>
<comment type="subcellular location">
    <subcellularLocation>
        <location evidence="1">Cytoplasm</location>
        <location evidence="1">Cytoskeleton</location>
        <location evidence="1">Cilium axoneme</location>
    </subcellularLocation>
</comment>
<evidence type="ECO:0000256" key="4">
    <source>
        <dbReference type="ARBA" id="ARBA00022701"/>
    </source>
</evidence>
<evidence type="ECO:0000256" key="6">
    <source>
        <dbReference type="ARBA" id="ARBA00023017"/>
    </source>
</evidence>